<dbReference type="Pfam" id="PF11974">
    <property type="entry name" value="bMG3"/>
    <property type="match status" value="1"/>
</dbReference>
<evidence type="ECO:0000313" key="7">
    <source>
        <dbReference type="EMBL" id="MBB5092297.1"/>
    </source>
</evidence>
<dbReference type="InterPro" id="IPR041462">
    <property type="entry name" value="Bact_A2M_MG6"/>
</dbReference>
<sequence>MSMRTVFAGLILSAALSLSVQASIAQTTTAQTAQNGTRTIETTQNGDYPGFDLRTVKDVGLDQCENICLKDEECRAFTYNVKAKWCFLKSDYNQLNAFEGAVAGKVLDAAAAEAELPAPAPITFVPASVLDEARTYRNKLNSGEKPAGDVSKLLRAAQRNYESGSVSSSVIDFASIVPAAKENSAVWMGLSRATLGSAQSNDANWQIKRAATSSAIIAYQLSRTVSDRAEALSNLAKALELRDNFRPAIDSYKASLALQNSAAVSAAYEDLRTRKGFRVVDHTVDSDSANPRVCIQLSETLMKSGIDYASFVTVDDASPKGLEAKEKQICIEGLQHGKNYRIGIRSGLPAAIGEMIETPVALNIYVRDRAPTVRFNGDAFVLPSTMRRGIPVVSINVKTIDLEVYRVGERALTQSMDGISFFGQLDGYATSQIVSSLGEKVYTGKLDVESELNKEIVSSFPVDEALPKRKPGIYIMTAKAEGDRSEYWSSQATQWFLVSDTGLATFAGEDGLNVFARSLATAKPLSGVELQLLAANNEVLGTATTDGDGRATFTAGLMRGTAAMAPAILTARSKGNGDEEDYVFLDMKRAGFDLSDRGVTGRPAPGALDVYGWTERGIYRTGETVHAAALVRDGSAKAVENLPLTFSFLRPDGVEDRAIVSTSQAAGGHAVELPLADNAMRGTWTLRILSDPKATPLSEKQFLVEDFVPDRTEFDLTSDVKEIQAGDVAVVKVDGRYLYGAPAAGLTLEGEVNIRPTRTWDLFPKYVFGLADEDQPEDTRITLDDLPELDEQGKAEIPVLLNDLPATTQRLNADIVVRMREGGGRAVERKLTLPVASDSAMIGIKPEFDGDSLPENSNAQFSVIVSDADGKRVAEEGLEWTLVKVERQYQWYRSGSSWNYEPVSYTKKVADGTVSADEQTAGSIQVPVEWGRYRLEIATSDPDGPQTSIEFDAGWYVEARSTETPDGLEVALDKDIYKDGETAKLKVSPRFAGELLVTVGADSLLMTKTVSVPAEGAEVEIPVSGEWGAGAYITASLYRPGEAQETRMPARAIGIRWLAVDPAERKLSVRIEAPEKTEPRQALTIPVSIGGLKSGDQAYVMISAVDVGILNLTNHKPADPAGWYFGQRQLGLEIRDLYGRLIDGSLGTMGRLRTGGDGAQMAAEGSPPTEKLVAFFAGPVEVGADGKANVSFDIPQFNGTARISAVAWTKTAVGNAQSDVIIRDPVVITAALPKFMAPDDQAQLRLDIANTDGPAGNYTVSVASSGLVSVPQEQAPASVTLAQGEKKYLTLPLKAERAGTEELTVQLTHESGLSISQDLILPVRASSLPETTRKEVTLAAVNGSLVINKELLAGQRMDGASVSINVSNASGFDIPGLLTSLDRYPYGCTEQTTSRALPLLYMSELAKQAGMPMQDSEEELHKRIQEAIYKVLNNQSSSGSFGLWSPDSGDLWLDAYVTDFLTRAREQRFDVPQQPMISALDNLQNALSYDVSIKDNGNSIAYAFYVLSRNRRASIADLRYYADTRLDEFETPLARAQLGASLALYGDGARSEKAFASAFRLANKGNISWARSDYGSNLRDGAAILALAAESRPVPSIVPELVKVVGGLSNETRYTSTQEQAWLLLAAKGLKDEDANLTLLLNGEARQGALSERLTGEQLEAAPVTVGNTGDKPVTAVITTVAAPVEAPPAGGDGFSIGRSYYTLDGEEISVSEAKQNERYVVVLKVAESNNWASRVLITDLLPAGFEIDNPRVVNSADLSNFGWLGDTTVAHSEFRSDRFVAAFNSSGGNAREYTVAYIVRAVTPGTYAHPAPFVEDMYRPQYFARGAAAMMQVQPAN</sequence>
<dbReference type="InterPro" id="IPR008930">
    <property type="entry name" value="Terpenoid_cyclase/PrenylTrfase"/>
</dbReference>
<dbReference type="InterPro" id="IPR003609">
    <property type="entry name" value="Pan_app"/>
</dbReference>
<dbReference type="Proteomes" id="UP000531231">
    <property type="component" value="Unassembled WGS sequence"/>
</dbReference>
<keyword evidence="4" id="KW-1015">Disulfide bond</keyword>
<dbReference type="InterPro" id="IPR049120">
    <property type="entry name" value="A2M_bMG2"/>
</dbReference>
<dbReference type="PIRSF" id="PIRSF038980">
    <property type="entry name" value="A2M_bac"/>
    <property type="match status" value="1"/>
</dbReference>
<dbReference type="PROSITE" id="PS50948">
    <property type="entry name" value="PAN"/>
    <property type="match status" value="1"/>
</dbReference>
<dbReference type="InterPro" id="IPR001599">
    <property type="entry name" value="Macroglobln_a2"/>
</dbReference>
<evidence type="ECO:0000313" key="8">
    <source>
        <dbReference type="Proteomes" id="UP000531231"/>
    </source>
</evidence>
<dbReference type="InterPro" id="IPR041246">
    <property type="entry name" value="Bact_MG10"/>
</dbReference>
<dbReference type="InterPro" id="IPR041203">
    <property type="entry name" value="Bact_A2M_MG5"/>
</dbReference>
<dbReference type="SMART" id="SM01360">
    <property type="entry name" value="A2M"/>
    <property type="match status" value="1"/>
</dbReference>
<dbReference type="EMBL" id="JACHIL010000005">
    <property type="protein sequence ID" value="MBB5092297.1"/>
    <property type="molecule type" value="Genomic_DNA"/>
</dbReference>
<dbReference type="SMART" id="SM01359">
    <property type="entry name" value="A2M_N_2"/>
    <property type="match status" value="1"/>
</dbReference>
<dbReference type="Pfam" id="PF17973">
    <property type="entry name" value="bMG10"/>
    <property type="match status" value="1"/>
</dbReference>
<keyword evidence="3" id="KW-0677">Repeat</keyword>
<dbReference type="PANTHER" id="PTHR40094:SF1">
    <property type="entry name" value="UBIQUITIN DOMAIN-CONTAINING PROTEIN"/>
    <property type="match status" value="1"/>
</dbReference>
<dbReference type="InterPro" id="IPR002890">
    <property type="entry name" value="MG2"/>
</dbReference>
<dbReference type="Pfam" id="PF17972">
    <property type="entry name" value="bMG5"/>
    <property type="match status" value="1"/>
</dbReference>
<dbReference type="Pfam" id="PF17962">
    <property type="entry name" value="bMG6"/>
    <property type="match status" value="1"/>
</dbReference>
<dbReference type="Pfam" id="PF01835">
    <property type="entry name" value="MG2"/>
    <property type="match status" value="1"/>
</dbReference>
<comment type="similarity">
    <text evidence="1">Belongs to the protease inhibitor I39 (alpha-2-macroglobulin) family. Bacterial alpha-2-macroglobulin subfamily.</text>
</comment>
<keyword evidence="2 5" id="KW-0732">Signal</keyword>
<evidence type="ECO:0000256" key="4">
    <source>
        <dbReference type="ARBA" id="ARBA00023157"/>
    </source>
</evidence>
<feature type="signal peptide" evidence="5">
    <location>
        <begin position="1"/>
        <end position="22"/>
    </location>
</feature>
<dbReference type="Gene3D" id="1.50.10.20">
    <property type="match status" value="1"/>
</dbReference>
<gene>
    <name evidence="7" type="ORF">HNQ68_002851</name>
</gene>
<dbReference type="SMART" id="SM01419">
    <property type="entry name" value="Thiol-ester_cl"/>
    <property type="match status" value="1"/>
</dbReference>
<evidence type="ECO:0000256" key="1">
    <source>
        <dbReference type="ARBA" id="ARBA00010556"/>
    </source>
</evidence>
<dbReference type="InterPro" id="IPR021868">
    <property type="entry name" value="Alpha_2_Macroglob_MG3"/>
</dbReference>
<evidence type="ECO:0000259" key="6">
    <source>
        <dbReference type="PROSITE" id="PS50948"/>
    </source>
</evidence>
<dbReference type="GO" id="GO:0005615">
    <property type="term" value="C:extracellular space"/>
    <property type="evidence" value="ECO:0007669"/>
    <property type="project" value="InterPro"/>
</dbReference>
<reference evidence="7 8" key="1">
    <citation type="submission" date="2020-08" db="EMBL/GenBank/DDBJ databases">
        <title>Genomic Encyclopedia of Type Strains, Phase IV (KMG-IV): sequencing the most valuable type-strain genomes for metagenomic binning, comparative biology and taxonomic classification.</title>
        <authorList>
            <person name="Goeker M."/>
        </authorList>
    </citation>
    <scope>NUCLEOTIDE SEQUENCE [LARGE SCALE GENOMIC DNA]</scope>
    <source>
        <strain evidence="7 8">DSM 25620</strain>
    </source>
</reference>
<dbReference type="InterPro" id="IPR026284">
    <property type="entry name" value="A2MG_proteobact"/>
</dbReference>
<evidence type="ECO:0000256" key="2">
    <source>
        <dbReference type="ARBA" id="ARBA00022729"/>
    </source>
</evidence>
<dbReference type="CDD" id="cd01100">
    <property type="entry name" value="APPLE_Factor_XI_like"/>
    <property type="match status" value="1"/>
</dbReference>
<feature type="chain" id="PRO_5030697968" description="Apple domain-containing protein" evidence="5">
    <location>
        <begin position="23"/>
        <end position="1838"/>
    </location>
</feature>
<dbReference type="SMART" id="SM00223">
    <property type="entry name" value="APPLE"/>
    <property type="match status" value="1"/>
</dbReference>
<dbReference type="GO" id="GO:0004866">
    <property type="term" value="F:endopeptidase inhibitor activity"/>
    <property type="evidence" value="ECO:0007669"/>
    <property type="project" value="InterPro"/>
</dbReference>
<organism evidence="7 8">
    <name type="scientific">Pseudochrobactrum saccharolyticum</name>
    <dbReference type="NCBI Taxonomy" id="354352"/>
    <lineage>
        <taxon>Bacteria</taxon>
        <taxon>Pseudomonadati</taxon>
        <taxon>Pseudomonadota</taxon>
        <taxon>Alphaproteobacteria</taxon>
        <taxon>Hyphomicrobiales</taxon>
        <taxon>Brucellaceae</taxon>
        <taxon>Pseudochrobactrum</taxon>
    </lineage>
</organism>
<accession>A0A7W8ERA3</accession>
<dbReference type="Pfam" id="PF00024">
    <property type="entry name" value="PAN_1"/>
    <property type="match status" value="1"/>
</dbReference>
<name>A0A7W8ERA3_9HYPH</name>
<dbReference type="InterPro" id="IPR011625">
    <property type="entry name" value="A2M_N_BRD"/>
</dbReference>
<dbReference type="Pfam" id="PF21142">
    <property type="entry name" value="A2M_bMG2"/>
    <property type="match status" value="1"/>
</dbReference>
<dbReference type="GO" id="GO:0006508">
    <property type="term" value="P:proteolysis"/>
    <property type="evidence" value="ECO:0007669"/>
    <property type="project" value="InterPro"/>
</dbReference>
<dbReference type="Pfam" id="PF07703">
    <property type="entry name" value="A2M_BRD"/>
    <property type="match status" value="1"/>
</dbReference>
<dbReference type="RefSeq" id="WP_246176144.1">
    <property type="nucleotide sequence ID" value="NZ_JACHIL010000005.1"/>
</dbReference>
<dbReference type="Gene3D" id="3.50.4.10">
    <property type="entry name" value="Hepatocyte Growth Factor"/>
    <property type="match status" value="1"/>
</dbReference>
<proteinExistence type="inferred from homology"/>
<evidence type="ECO:0000256" key="5">
    <source>
        <dbReference type="SAM" id="SignalP"/>
    </source>
</evidence>
<dbReference type="InterPro" id="IPR047565">
    <property type="entry name" value="Alpha-macroglob_thiol-ester_cl"/>
</dbReference>
<dbReference type="SUPFAM" id="SSF57414">
    <property type="entry name" value="Hairpin loop containing domain-like"/>
    <property type="match status" value="1"/>
</dbReference>
<dbReference type="PANTHER" id="PTHR40094">
    <property type="entry name" value="ALPHA-2-MACROGLOBULIN HOMOLOG"/>
    <property type="match status" value="1"/>
</dbReference>
<dbReference type="Pfam" id="PF00207">
    <property type="entry name" value="A2M"/>
    <property type="match status" value="1"/>
</dbReference>
<comment type="caution">
    <text evidence="7">The sequence shown here is derived from an EMBL/GenBank/DDBJ whole genome shotgun (WGS) entry which is preliminary data.</text>
</comment>
<feature type="domain" description="Apple" evidence="6">
    <location>
        <begin position="33"/>
        <end position="102"/>
    </location>
</feature>
<dbReference type="InterPro" id="IPR000177">
    <property type="entry name" value="Apple"/>
</dbReference>
<dbReference type="CDD" id="cd02891">
    <property type="entry name" value="A2M_like"/>
    <property type="match status" value="1"/>
</dbReference>
<protein>
    <recommendedName>
        <fullName evidence="6">Apple domain-containing protein</fullName>
    </recommendedName>
</protein>
<dbReference type="InterPro" id="IPR011626">
    <property type="entry name" value="Alpha-macroglobulin_TED"/>
</dbReference>
<evidence type="ECO:0000256" key="3">
    <source>
        <dbReference type="ARBA" id="ARBA00022737"/>
    </source>
</evidence>
<dbReference type="Pfam" id="PF07678">
    <property type="entry name" value="TED_complement"/>
    <property type="match status" value="1"/>
</dbReference>
<dbReference type="InterPro" id="IPR051802">
    <property type="entry name" value="YfhM-like"/>
</dbReference>
<dbReference type="SUPFAM" id="SSF48239">
    <property type="entry name" value="Terpenoid cyclases/Protein prenyltransferases"/>
    <property type="match status" value="1"/>
</dbReference>
<dbReference type="Gene3D" id="2.60.40.1930">
    <property type="match status" value="1"/>
</dbReference>
<keyword evidence="8" id="KW-1185">Reference proteome</keyword>